<dbReference type="OrthoDB" id="6126739at2759"/>
<gene>
    <name evidence="1" type="ORF">T11_4925</name>
</gene>
<reference evidence="1 2" key="1">
    <citation type="submission" date="2015-01" db="EMBL/GenBank/DDBJ databases">
        <title>Evolution of Trichinella species and genotypes.</title>
        <authorList>
            <person name="Korhonen P.K."/>
            <person name="Edoardo P."/>
            <person name="Giuseppe L.R."/>
            <person name="Gasser R.B."/>
        </authorList>
    </citation>
    <scope>NUCLEOTIDE SEQUENCE [LARGE SCALE GENOMIC DNA]</scope>
    <source>
        <strain evidence="1">ISS1029</strain>
    </source>
</reference>
<proteinExistence type="predicted"/>
<protein>
    <submittedName>
        <fullName evidence="1">Uncharacterized protein</fullName>
    </submittedName>
</protein>
<dbReference type="Proteomes" id="UP000055024">
    <property type="component" value="Unassembled WGS sequence"/>
</dbReference>
<keyword evidence="2" id="KW-1185">Reference proteome</keyword>
<sequence length="139" mass="15709">MKRYNLFEDSSTSIFFSPFQFEGVNSDAQVLIGVRVGLKFTLGVKEIRFNWTANYERFTGVVSLHELAYGGRCNQTRRFANSKKDDVSSIPVAKPDQKNQQIANAVVSNCCRVNKHCPSVWPLALLKQFGSCHWCADRA</sequence>
<dbReference type="AlphaFoldDB" id="A0A0V1I648"/>
<dbReference type="EMBL" id="JYDP01000003">
    <property type="protein sequence ID" value="KRZ18331.1"/>
    <property type="molecule type" value="Genomic_DNA"/>
</dbReference>
<comment type="caution">
    <text evidence="1">The sequence shown here is derived from an EMBL/GenBank/DDBJ whole genome shotgun (WGS) entry which is preliminary data.</text>
</comment>
<evidence type="ECO:0000313" key="1">
    <source>
        <dbReference type="EMBL" id="KRZ18331.1"/>
    </source>
</evidence>
<name>A0A0V1I648_9BILA</name>
<organism evidence="1 2">
    <name type="scientific">Trichinella zimbabwensis</name>
    <dbReference type="NCBI Taxonomy" id="268475"/>
    <lineage>
        <taxon>Eukaryota</taxon>
        <taxon>Metazoa</taxon>
        <taxon>Ecdysozoa</taxon>
        <taxon>Nematoda</taxon>
        <taxon>Enoplea</taxon>
        <taxon>Dorylaimia</taxon>
        <taxon>Trichinellida</taxon>
        <taxon>Trichinellidae</taxon>
        <taxon>Trichinella</taxon>
    </lineage>
</organism>
<evidence type="ECO:0000313" key="2">
    <source>
        <dbReference type="Proteomes" id="UP000055024"/>
    </source>
</evidence>
<accession>A0A0V1I648</accession>